<evidence type="ECO:0000256" key="7">
    <source>
        <dbReference type="SAM" id="Phobius"/>
    </source>
</evidence>
<comment type="caution">
    <text evidence="8">The sequence shown here is derived from an EMBL/GenBank/DDBJ whole genome shotgun (WGS) entry which is preliminary data.</text>
</comment>
<dbReference type="PANTHER" id="PTHR43791:SF81">
    <property type="entry name" value="TRANSPORTER, PUTATIVE (AFU_ORTHOLOGUE AFUA_7G01190)-RELATED"/>
    <property type="match status" value="1"/>
</dbReference>
<keyword evidence="4 7" id="KW-1133">Transmembrane helix</keyword>
<feature type="transmembrane region" description="Helical" evidence="7">
    <location>
        <begin position="172"/>
        <end position="193"/>
    </location>
</feature>
<dbReference type="Proteomes" id="UP000749293">
    <property type="component" value="Unassembled WGS sequence"/>
</dbReference>
<dbReference type="Pfam" id="PF07690">
    <property type="entry name" value="MFS_1"/>
    <property type="match status" value="1"/>
</dbReference>
<sequence>MDVKPPKSPDGAHGLQPAISKKSADIENIDLKTFSAQLDDAEIFLQNNGISHTQLDSLISDEDAMRKLRRKVDWALMPLLCGTYLLQYIDKQALSYAAIFDLFTDTGMTSDQYSWMASIFYFAYLASEWPASYLAQRLPTAKVVSGVVVCWGTILVCTAACSNFAGLAVCRFLLGFFESVITPAFMLIVSQWYTRDQAPARAGMFYCFNGFGSMFGGILFYGVGQATGWSVWRIIYVLCGGLTIVWGVVLFFFLPDNIMTAKRFTIEQRAMLIAQSSRNQTGVFSHRIKTEQIKEVFCDAQVWLLFWYTLLNEVINGGIANFAKLIVKGFTKSALMTTVYGIPYGALTAIYMFTGPFLASKISNFRTIVMVLWLFPTLISTCLFWNLPRSNTGGLLGAYYTCSSFVGALIVALQMPAANLGGYTKRTTATAFVFLAYCVGNIVGPHPFLGSEAPVYQTGCKTIVGCVCGQVVIAIALRILLIRRNRIRDAAAAALGADASEATNDEYVLQDLTDFENPKFRYSY</sequence>
<keyword evidence="9" id="KW-1185">Reference proteome</keyword>
<organism evidence="8 9">
    <name type="scientific">Geosmithia morbida</name>
    <dbReference type="NCBI Taxonomy" id="1094350"/>
    <lineage>
        <taxon>Eukaryota</taxon>
        <taxon>Fungi</taxon>
        <taxon>Dikarya</taxon>
        <taxon>Ascomycota</taxon>
        <taxon>Pezizomycotina</taxon>
        <taxon>Sordariomycetes</taxon>
        <taxon>Hypocreomycetidae</taxon>
        <taxon>Hypocreales</taxon>
        <taxon>Bionectriaceae</taxon>
        <taxon>Geosmithia</taxon>
    </lineage>
</organism>
<dbReference type="GO" id="GO:0016020">
    <property type="term" value="C:membrane"/>
    <property type="evidence" value="ECO:0007669"/>
    <property type="project" value="UniProtKB-SubCell"/>
</dbReference>
<evidence type="ECO:0000313" key="9">
    <source>
        <dbReference type="Proteomes" id="UP000749293"/>
    </source>
</evidence>
<evidence type="ECO:0000313" key="8">
    <source>
        <dbReference type="EMBL" id="KAF4119419.1"/>
    </source>
</evidence>
<evidence type="ECO:0000256" key="2">
    <source>
        <dbReference type="ARBA" id="ARBA00022448"/>
    </source>
</evidence>
<dbReference type="InterPro" id="IPR036259">
    <property type="entry name" value="MFS_trans_sf"/>
</dbReference>
<evidence type="ECO:0000256" key="5">
    <source>
        <dbReference type="ARBA" id="ARBA00023136"/>
    </source>
</evidence>
<keyword evidence="3 7" id="KW-0812">Transmembrane</keyword>
<reference evidence="8" key="1">
    <citation type="submission" date="2020-03" db="EMBL/GenBank/DDBJ databases">
        <title>Site-based positive gene gene selection in Geosmithia morbida across the United States reveals a broad range of putative effectors and factors for local host and environmental adapation.</title>
        <authorList>
            <person name="Onufrak A."/>
            <person name="Murdoch R.W."/>
            <person name="Gazis R."/>
            <person name="Huff M."/>
            <person name="Staton M."/>
            <person name="Klingeman W."/>
            <person name="Hadziabdic D."/>
        </authorList>
    </citation>
    <scope>NUCLEOTIDE SEQUENCE</scope>
    <source>
        <strain evidence="8">1262</strain>
    </source>
</reference>
<feature type="transmembrane region" description="Helical" evidence="7">
    <location>
        <begin position="429"/>
        <end position="450"/>
    </location>
</feature>
<dbReference type="Gene3D" id="1.20.1250.20">
    <property type="entry name" value="MFS general substrate transporter like domains"/>
    <property type="match status" value="1"/>
</dbReference>
<accession>A0A9P5D2E0</accession>
<dbReference type="GO" id="GO:0022857">
    <property type="term" value="F:transmembrane transporter activity"/>
    <property type="evidence" value="ECO:0007669"/>
    <property type="project" value="InterPro"/>
</dbReference>
<dbReference type="PANTHER" id="PTHR43791">
    <property type="entry name" value="PERMEASE-RELATED"/>
    <property type="match status" value="1"/>
</dbReference>
<dbReference type="OrthoDB" id="6730379at2759"/>
<proteinExistence type="inferred from homology"/>
<feature type="transmembrane region" description="Helical" evidence="7">
    <location>
        <begin position="365"/>
        <end position="386"/>
    </location>
</feature>
<name>A0A9P5D2E0_9HYPO</name>
<dbReference type="SUPFAM" id="SSF103473">
    <property type="entry name" value="MFS general substrate transporter"/>
    <property type="match status" value="1"/>
</dbReference>
<feature type="transmembrane region" description="Helical" evidence="7">
    <location>
        <begin position="334"/>
        <end position="353"/>
    </location>
</feature>
<feature type="transmembrane region" description="Helical" evidence="7">
    <location>
        <begin position="462"/>
        <end position="481"/>
    </location>
</feature>
<keyword evidence="5 7" id="KW-0472">Membrane</keyword>
<dbReference type="RefSeq" id="XP_035318071.1">
    <property type="nucleotide sequence ID" value="XM_035466912.1"/>
</dbReference>
<protein>
    <submittedName>
        <fullName evidence="8">Major Facilitator Superfamily</fullName>
    </submittedName>
</protein>
<evidence type="ECO:0000256" key="1">
    <source>
        <dbReference type="ARBA" id="ARBA00004141"/>
    </source>
</evidence>
<keyword evidence="2" id="KW-0813">Transport</keyword>
<comment type="subcellular location">
    <subcellularLocation>
        <location evidence="1">Membrane</location>
        <topology evidence="1">Multi-pass membrane protein</topology>
    </subcellularLocation>
</comment>
<dbReference type="GeneID" id="55971166"/>
<evidence type="ECO:0000256" key="3">
    <source>
        <dbReference type="ARBA" id="ARBA00022692"/>
    </source>
</evidence>
<gene>
    <name evidence="8" type="ORF">GMORB2_4938</name>
</gene>
<feature type="transmembrane region" description="Helical" evidence="7">
    <location>
        <begin position="72"/>
        <end position="89"/>
    </location>
</feature>
<dbReference type="FunFam" id="1.20.1250.20:FF:000064">
    <property type="entry name" value="MFS allantoate transporter"/>
    <property type="match status" value="1"/>
</dbReference>
<dbReference type="InterPro" id="IPR011701">
    <property type="entry name" value="MFS"/>
</dbReference>
<feature type="transmembrane region" description="Helical" evidence="7">
    <location>
        <begin position="205"/>
        <end position="224"/>
    </location>
</feature>
<evidence type="ECO:0000256" key="6">
    <source>
        <dbReference type="ARBA" id="ARBA00037968"/>
    </source>
</evidence>
<feature type="transmembrane region" description="Helical" evidence="7">
    <location>
        <begin position="230"/>
        <end position="254"/>
    </location>
</feature>
<evidence type="ECO:0000256" key="4">
    <source>
        <dbReference type="ARBA" id="ARBA00022989"/>
    </source>
</evidence>
<dbReference type="AlphaFoldDB" id="A0A9P5D2E0"/>
<feature type="transmembrane region" description="Helical" evidence="7">
    <location>
        <begin position="113"/>
        <end position="131"/>
    </location>
</feature>
<feature type="transmembrane region" description="Helical" evidence="7">
    <location>
        <begin position="398"/>
        <end position="417"/>
    </location>
</feature>
<dbReference type="EMBL" id="JAANYQ010000027">
    <property type="protein sequence ID" value="KAF4119419.1"/>
    <property type="molecule type" value="Genomic_DNA"/>
</dbReference>
<feature type="transmembrane region" description="Helical" evidence="7">
    <location>
        <begin position="143"/>
        <end position="166"/>
    </location>
</feature>
<comment type="similarity">
    <text evidence="6">Belongs to the major facilitator superfamily. Allantoate permease family.</text>
</comment>